<sequence>MTHLNRNLVSYDNYGDIRIEENGKKLFWVKKLTGTINKMLFY</sequence>
<evidence type="ECO:0000313" key="1">
    <source>
        <dbReference type="EMBL" id="VUX34217.1"/>
    </source>
</evidence>
<dbReference type="EMBL" id="CABHNW010000037">
    <property type="protein sequence ID" value="VUX34217.1"/>
    <property type="molecule type" value="Genomic_DNA"/>
</dbReference>
<organism evidence="1 2">
    <name type="scientific">Blautia luti</name>
    <dbReference type="NCBI Taxonomy" id="89014"/>
    <lineage>
        <taxon>Bacteria</taxon>
        <taxon>Bacillati</taxon>
        <taxon>Bacillota</taxon>
        <taxon>Clostridia</taxon>
        <taxon>Lachnospirales</taxon>
        <taxon>Lachnospiraceae</taxon>
        <taxon>Blautia</taxon>
    </lineage>
</organism>
<accession>A0A564VPQ8</accession>
<gene>
    <name evidence="1" type="ORF">RSSSTS7063_02685</name>
</gene>
<reference evidence="1 2" key="1">
    <citation type="submission" date="2019-07" db="EMBL/GenBank/DDBJ databases">
        <authorList>
            <person name="Hibberd C M."/>
            <person name="Gehrig L. J."/>
            <person name="Chang H.-W."/>
            <person name="Venkatesh S."/>
        </authorList>
    </citation>
    <scope>NUCLEOTIDE SEQUENCE [LARGE SCALE GENOMIC DNA]</scope>
    <source>
        <strain evidence="1">Blautia_luti_SSTS_Bg7063</strain>
    </source>
</reference>
<evidence type="ECO:0000313" key="2">
    <source>
        <dbReference type="Proteomes" id="UP000408482"/>
    </source>
</evidence>
<dbReference type="Proteomes" id="UP000408482">
    <property type="component" value="Unassembled WGS sequence"/>
</dbReference>
<name>A0A564VPQ8_9FIRM</name>
<proteinExistence type="predicted"/>
<dbReference type="AlphaFoldDB" id="A0A564VPQ8"/>
<protein>
    <submittedName>
        <fullName evidence="1">Uncharacterized protein</fullName>
    </submittedName>
</protein>
<keyword evidence="2" id="KW-1185">Reference proteome</keyword>